<keyword evidence="7" id="KW-1185">Reference proteome</keyword>
<organism evidence="6 7">
    <name type="scientific">Novosphingobium decolorationis</name>
    <dbReference type="NCBI Taxonomy" id="2698673"/>
    <lineage>
        <taxon>Bacteria</taxon>
        <taxon>Pseudomonadati</taxon>
        <taxon>Pseudomonadota</taxon>
        <taxon>Alphaproteobacteria</taxon>
        <taxon>Sphingomonadales</taxon>
        <taxon>Sphingomonadaceae</taxon>
        <taxon>Novosphingobium</taxon>
    </lineage>
</organism>
<sequence>MSDAHAEEPQTGAETTPERPPVDPRKVSFIGLGVMGGEIARHIAEAGHELTIYNRSPDRLKRWQEENPGLASRVAANPAHAALDADVVITCVGNDDDLADVVLGPNGAFRTMRKGSTFIDHTTVSARIARQISVEARDLQIQCVDAPMTGSQIGAEQGTLTLMCGGRDAAIEAARPVMEAYSSRIVHVGKAGAGQTAKMACQICIAGNIAALAEAVRFAQASHLDMDKVYEAISGGAAQSWQMDNRWSSMDADEFDFGFAIDWMRKDLGLSLEEGRGLGVSLPVAGLVDQFFAEIQAMGGGRLDTSAIVKRLPRKSRP</sequence>
<dbReference type="EMBL" id="CP054856">
    <property type="protein sequence ID" value="QVM86180.1"/>
    <property type="molecule type" value="Genomic_DNA"/>
</dbReference>
<keyword evidence="2" id="KW-0520">NAD</keyword>
<evidence type="ECO:0000259" key="5">
    <source>
        <dbReference type="Pfam" id="PF14833"/>
    </source>
</evidence>
<dbReference type="Pfam" id="PF14833">
    <property type="entry name" value="NAD_binding_11"/>
    <property type="match status" value="1"/>
</dbReference>
<gene>
    <name evidence="6" type="ORF">HT578_11430</name>
</gene>
<dbReference type="InterPro" id="IPR036291">
    <property type="entry name" value="NAD(P)-bd_dom_sf"/>
</dbReference>
<dbReference type="InterPro" id="IPR029154">
    <property type="entry name" value="HIBADH-like_NADP-bd"/>
</dbReference>
<feature type="domain" description="6-phosphogluconate dehydrogenase NADP-binding" evidence="4">
    <location>
        <begin position="26"/>
        <end position="189"/>
    </location>
</feature>
<feature type="domain" description="3-hydroxyisobutyrate dehydrogenase-like NAD-binding" evidence="5">
    <location>
        <begin position="192"/>
        <end position="311"/>
    </location>
</feature>
<reference evidence="6 7" key="1">
    <citation type="journal article" date="2021" name="Int. J. Syst. Evol. Microbiol.">
        <title>Novosphingobium decolorationis sp. nov., an aniline blue-decolourizing bacterium isolated from East Pacific sediment.</title>
        <authorList>
            <person name="Chen X."/>
            <person name="Dong B."/>
            <person name="Chen T."/>
            <person name="Ren N."/>
            <person name="Wang J."/>
            <person name="Xu Y."/>
            <person name="Yang J."/>
            <person name="Zhu S."/>
            <person name="Chen J."/>
        </authorList>
    </citation>
    <scope>NUCLEOTIDE SEQUENCE [LARGE SCALE GENOMIC DNA]</scope>
    <source>
        <strain evidence="6 7">502str22</strain>
    </source>
</reference>
<name>A0ABX8EDY9_9SPHN</name>
<dbReference type="InterPro" id="IPR008927">
    <property type="entry name" value="6-PGluconate_DH-like_C_sf"/>
</dbReference>
<dbReference type="Gene3D" id="1.10.1040.10">
    <property type="entry name" value="N-(1-d-carboxylethyl)-l-norvaline Dehydrogenase, domain 2"/>
    <property type="match status" value="1"/>
</dbReference>
<evidence type="ECO:0000256" key="2">
    <source>
        <dbReference type="ARBA" id="ARBA00023027"/>
    </source>
</evidence>
<evidence type="ECO:0000256" key="3">
    <source>
        <dbReference type="SAM" id="MobiDB-lite"/>
    </source>
</evidence>
<dbReference type="InterPro" id="IPR015815">
    <property type="entry name" value="HIBADH-related"/>
</dbReference>
<dbReference type="InterPro" id="IPR006115">
    <property type="entry name" value="6PGDH_NADP-bd"/>
</dbReference>
<accession>A0ABX8EDY9</accession>
<evidence type="ECO:0000259" key="4">
    <source>
        <dbReference type="Pfam" id="PF03446"/>
    </source>
</evidence>
<evidence type="ECO:0000313" key="7">
    <source>
        <dbReference type="Proteomes" id="UP000677126"/>
    </source>
</evidence>
<dbReference type="InterPro" id="IPR013328">
    <property type="entry name" value="6PGD_dom2"/>
</dbReference>
<dbReference type="PIRSF" id="PIRSF000103">
    <property type="entry name" value="HIBADH"/>
    <property type="match status" value="1"/>
</dbReference>
<protein>
    <submittedName>
        <fullName evidence="6">NAD(P)-dependent oxidoreductase</fullName>
    </submittedName>
</protein>
<feature type="region of interest" description="Disordered" evidence="3">
    <location>
        <begin position="1"/>
        <end position="24"/>
    </location>
</feature>
<proteinExistence type="predicted"/>
<evidence type="ECO:0000313" key="6">
    <source>
        <dbReference type="EMBL" id="QVM86180.1"/>
    </source>
</evidence>
<dbReference type="Gene3D" id="3.40.50.720">
    <property type="entry name" value="NAD(P)-binding Rossmann-like Domain"/>
    <property type="match status" value="1"/>
</dbReference>
<evidence type="ECO:0000256" key="1">
    <source>
        <dbReference type="ARBA" id="ARBA00023002"/>
    </source>
</evidence>
<keyword evidence="1" id="KW-0560">Oxidoreductase</keyword>
<dbReference type="SUPFAM" id="SSF48179">
    <property type="entry name" value="6-phosphogluconate dehydrogenase C-terminal domain-like"/>
    <property type="match status" value="1"/>
</dbReference>
<dbReference type="SUPFAM" id="SSF51735">
    <property type="entry name" value="NAD(P)-binding Rossmann-fold domains"/>
    <property type="match status" value="1"/>
</dbReference>
<dbReference type="Pfam" id="PF03446">
    <property type="entry name" value="NAD_binding_2"/>
    <property type="match status" value="1"/>
</dbReference>
<dbReference type="Proteomes" id="UP000677126">
    <property type="component" value="Chromosome"/>
</dbReference>
<dbReference type="PANTHER" id="PTHR43060">
    <property type="entry name" value="3-HYDROXYISOBUTYRATE DEHYDROGENASE-LIKE 1, MITOCHONDRIAL-RELATED"/>
    <property type="match status" value="1"/>
</dbReference>
<dbReference type="PANTHER" id="PTHR43060:SF15">
    <property type="entry name" value="3-HYDROXYISOBUTYRATE DEHYDROGENASE-LIKE 1, MITOCHONDRIAL-RELATED"/>
    <property type="match status" value="1"/>
</dbReference>